<evidence type="ECO:0000313" key="3">
    <source>
        <dbReference type="EMBL" id="PIY63157.1"/>
    </source>
</evidence>
<gene>
    <name evidence="3" type="ORF">COY93_01355</name>
</gene>
<feature type="transmembrane region" description="Helical" evidence="2">
    <location>
        <begin position="147"/>
        <end position="168"/>
    </location>
</feature>
<comment type="caution">
    <text evidence="3">The sequence shown here is derived from an EMBL/GenBank/DDBJ whole genome shotgun (WGS) entry which is preliminary data.</text>
</comment>
<keyword evidence="2" id="KW-0812">Transmembrane</keyword>
<accession>A0A2M7QBZ5</accession>
<sequence length="214" mass="22632">MPKPNDQNPSQEQNWARRLERGRLGSSLSGGLNLPGPGATAAASTFDSGAMKSAGSSYRPMPDSKAGDAAAAVREGPSSIETARAAAKIASGVGIGKMAADEASKVAQNFANEGVMGTAKSLWGIANKYGPWLLLFTAYSVLCEDPFFTVPCCLLLCWIWVTGAHWLKIKWLRTFNAFEWLGLIVLSMLYLAVLILILLLIGLVVGVIGEAASS</sequence>
<keyword evidence="2" id="KW-0472">Membrane</keyword>
<dbReference type="AlphaFoldDB" id="A0A2M7QBZ5"/>
<keyword evidence="2" id="KW-1133">Transmembrane helix</keyword>
<dbReference type="Proteomes" id="UP000230973">
    <property type="component" value="Unassembled WGS sequence"/>
</dbReference>
<evidence type="ECO:0000256" key="1">
    <source>
        <dbReference type="SAM" id="MobiDB-lite"/>
    </source>
</evidence>
<organism evidence="3 4">
    <name type="scientific">Candidatus Uhrbacteria bacterium CG_4_10_14_0_8_um_filter_58_22</name>
    <dbReference type="NCBI Taxonomy" id="1975029"/>
    <lineage>
        <taxon>Bacteria</taxon>
        <taxon>Candidatus Uhriibacteriota</taxon>
    </lineage>
</organism>
<protein>
    <submittedName>
        <fullName evidence="3">Uncharacterized protein</fullName>
    </submittedName>
</protein>
<dbReference type="EMBL" id="PFLC01000015">
    <property type="protein sequence ID" value="PIY63157.1"/>
    <property type="molecule type" value="Genomic_DNA"/>
</dbReference>
<reference evidence="4" key="1">
    <citation type="submission" date="2017-09" db="EMBL/GenBank/DDBJ databases">
        <title>Depth-based differentiation of microbial function through sediment-hosted aquifers and enrichment of novel symbionts in the deep terrestrial subsurface.</title>
        <authorList>
            <person name="Probst A.J."/>
            <person name="Ladd B."/>
            <person name="Jarett J.K."/>
            <person name="Geller-Mcgrath D.E."/>
            <person name="Sieber C.M.K."/>
            <person name="Emerson J.B."/>
            <person name="Anantharaman K."/>
            <person name="Thomas B.C."/>
            <person name="Malmstrom R."/>
            <person name="Stieglmeier M."/>
            <person name="Klingl A."/>
            <person name="Woyke T."/>
            <person name="Ryan C.M."/>
            <person name="Banfield J.F."/>
        </authorList>
    </citation>
    <scope>NUCLEOTIDE SEQUENCE [LARGE SCALE GENOMIC DNA]</scope>
</reference>
<evidence type="ECO:0000313" key="4">
    <source>
        <dbReference type="Proteomes" id="UP000230973"/>
    </source>
</evidence>
<name>A0A2M7QBZ5_9BACT</name>
<proteinExistence type="predicted"/>
<evidence type="ECO:0000256" key="2">
    <source>
        <dbReference type="SAM" id="Phobius"/>
    </source>
</evidence>
<feature type="transmembrane region" description="Helical" evidence="2">
    <location>
        <begin position="180"/>
        <end position="208"/>
    </location>
</feature>
<feature type="region of interest" description="Disordered" evidence="1">
    <location>
        <begin position="20"/>
        <end position="75"/>
    </location>
</feature>